<evidence type="ECO:0000313" key="1">
    <source>
        <dbReference type="EMBL" id="KAK4762276.1"/>
    </source>
</evidence>
<keyword evidence="2" id="KW-1185">Reference proteome</keyword>
<organism evidence="1 2">
    <name type="scientific">Trapa incisa</name>
    <dbReference type="NCBI Taxonomy" id="236973"/>
    <lineage>
        <taxon>Eukaryota</taxon>
        <taxon>Viridiplantae</taxon>
        <taxon>Streptophyta</taxon>
        <taxon>Embryophyta</taxon>
        <taxon>Tracheophyta</taxon>
        <taxon>Spermatophyta</taxon>
        <taxon>Magnoliopsida</taxon>
        <taxon>eudicotyledons</taxon>
        <taxon>Gunneridae</taxon>
        <taxon>Pentapetalae</taxon>
        <taxon>rosids</taxon>
        <taxon>malvids</taxon>
        <taxon>Myrtales</taxon>
        <taxon>Lythraceae</taxon>
        <taxon>Trapa</taxon>
    </lineage>
</organism>
<dbReference type="AlphaFoldDB" id="A0AAN7KE14"/>
<evidence type="ECO:0000313" key="2">
    <source>
        <dbReference type="Proteomes" id="UP001345219"/>
    </source>
</evidence>
<dbReference type="Proteomes" id="UP001345219">
    <property type="component" value="Chromosome 23"/>
</dbReference>
<proteinExistence type="predicted"/>
<name>A0AAN7KE14_9MYRT</name>
<dbReference type="EMBL" id="JAXIOK010000009">
    <property type="protein sequence ID" value="KAK4762276.1"/>
    <property type="molecule type" value="Genomic_DNA"/>
</dbReference>
<reference evidence="1 2" key="1">
    <citation type="journal article" date="2023" name="Hortic Res">
        <title>Pangenome of water caltrop reveals structural variations and asymmetric subgenome divergence after allopolyploidization.</title>
        <authorList>
            <person name="Zhang X."/>
            <person name="Chen Y."/>
            <person name="Wang L."/>
            <person name="Yuan Y."/>
            <person name="Fang M."/>
            <person name="Shi L."/>
            <person name="Lu R."/>
            <person name="Comes H.P."/>
            <person name="Ma Y."/>
            <person name="Chen Y."/>
            <person name="Huang G."/>
            <person name="Zhou Y."/>
            <person name="Zheng Z."/>
            <person name="Qiu Y."/>
        </authorList>
    </citation>
    <scope>NUCLEOTIDE SEQUENCE [LARGE SCALE GENOMIC DNA]</scope>
    <source>
        <tissue evidence="1">Roots</tissue>
    </source>
</reference>
<sequence length="186" mass="19887">MVGPAAPIKYTNISTEASEILKLFLNWKMLLIATFSIATNSTTSMAHSSASGLEGSTMSSIGELKCWDWLYIELQLLKSEDKGICWDRSSGCSGEAGWLISYGLLDAMFQSMVYWVIGALADDSETLSRYSGFGFYKGVESAGVALASLASGHPQGPIFDSAHHKLVSHYSELSSSVSSCNAGCEG</sequence>
<accession>A0AAN7KE14</accession>
<gene>
    <name evidence="1" type="ORF">SAY87_030160</name>
</gene>
<comment type="caution">
    <text evidence="1">The sequence shown here is derived from an EMBL/GenBank/DDBJ whole genome shotgun (WGS) entry which is preliminary data.</text>
</comment>
<protein>
    <submittedName>
        <fullName evidence="1">Uncharacterized protein</fullName>
    </submittedName>
</protein>